<accession>A0A0F9R8W3</accession>
<name>A0A0F9R8W3_9ZZZZ</name>
<feature type="non-terminal residue" evidence="1">
    <location>
        <position position="72"/>
    </location>
</feature>
<reference evidence="1" key="1">
    <citation type="journal article" date="2015" name="Nature">
        <title>Complex archaea that bridge the gap between prokaryotes and eukaryotes.</title>
        <authorList>
            <person name="Spang A."/>
            <person name="Saw J.H."/>
            <person name="Jorgensen S.L."/>
            <person name="Zaremba-Niedzwiedzka K."/>
            <person name="Martijn J."/>
            <person name="Lind A.E."/>
            <person name="van Eijk R."/>
            <person name="Schleper C."/>
            <person name="Guy L."/>
            <person name="Ettema T.J."/>
        </authorList>
    </citation>
    <scope>NUCLEOTIDE SEQUENCE</scope>
</reference>
<dbReference type="EMBL" id="LAZR01003877">
    <property type="protein sequence ID" value="KKN13863.1"/>
    <property type="molecule type" value="Genomic_DNA"/>
</dbReference>
<gene>
    <name evidence="1" type="ORF">LCGC14_1002140</name>
</gene>
<dbReference type="AlphaFoldDB" id="A0A0F9R8W3"/>
<protein>
    <submittedName>
        <fullName evidence="1">Uncharacterized protein</fullName>
    </submittedName>
</protein>
<organism evidence="1">
    <name type="scientific">marine sediment metagenome</name>
    <dbReference type="NCBI Taxonomy" id="412755"/>
    <lineage>
        <taxon>unclassified sequences</taxon>
        <taxon>metagenomes</taxon>
        <taxon>ecological metagenomes</taxon>
    </lineage>
</organism>
<sequence>MQNLAGIGALLKEVYEGPLADQLNSMTYLLDLFKRTKVRSWEGKFIVEPIRTGRNEGVMATAEDGILPAAGK</sequence>
<proteinExistence type="predicted"/>
<evidence type="ECO:0000313" key="1">
    <source>
        <dbReference type="EMBL" id="KKN13863.1"/>
    </source>
</evidence>
<comment type="caution">
    <text evidence="1">The sequence shown here is derived from an EMBL/GenBank/DDBJ whole genome shotgun (WGS) entry which is preliminary data.</text>
</comment>